<protein>
    <submittedName>
        <fullName evidence="2">Uncharacterized protein</fullName>
    </submittedName>
</protein>
<dbReference type="Gramene" id="LPERR02G13030.1">
    <property type="protein sequence ID" value="LPERR02G13030.1"/>
    <property type="gene ID" value="LPERR02G13030"/>
</dbReference>
<evidence type="ECO:0000313" key="2">
    <source>
        <dbReference type="EnsemblPlants" id="LPERR02G13030.1"/>
    </source>
</evidence>
<sequence>MRYAAAAVPLVAVVAMLYARLAASLTDAGPRRLAAFLPTMVLLPILPLALPYYSYRGFSAFVFVWLGEFKLLLLAFDAGPLNHHPPLRPLPFVLTATLPIKLVDINDDDNNAAGATATATSRPSSPAIPNVAVIIVSSAIKVAAIAATVYVLNAGKDGSMALHR</sequence>
<reference evidence="2 3" key="1">
    <citation type="submission" date="2012-08" db="EMBL/GenBank/DDBJ databases">
        <title>Oryza genome evolution.</title>
        <authorList>
            <person name="Wing R.A."/>
        </authorList>
    </citation>
    <scope>NUCLEOTIDE SEQUENCE</scope>
</reference>
<keyword evidence="1" id="KW-1133">Transmembrane helix</keyword>
<accession>A0A0D9VFU0</accession>
<dbReference type="InterPro" id="IPR044851">
    <property type="entry name" value="Wax_synthase"/>
</dbReference>
<organism evidence="2 3">
    <name type="scientific">Leersia perrieri</name>
    <dbReference type="NCBI Taxonomy" id="77586"/>
    <lineage>
        <taxon>Eukaryota</taxon>
        <taxon>Viridiplantae</taxon>
        <taxon>Streptophyta</taxon>
        <taxon>Embryophyta</taxon>
        <taxon>Tracheophyta</taxon>
        <taxon>Spermatophyta</taxon>
        <taxon>Magnoliopsida</taxon>
        <taxon>Liliopsida</taxon>
        <taxon>Poales</taxon>
        <taxon>Poaceae</taxon>
        <taxon>BOP clade</taxon>
        <taxon>Oryzoideae</taxon>
        <taxon>Oryzeae</taxon>
        <taxon>Oryzinae</taxon>
        <taxon>Leersia</taxon>
    </lineage>
</organism>
<dbReference type="PANTHER" id="PTHR31595:SF33">
    <property type="entry name" value="OS02G0468100 PROTEIN"/>
    <property type="match status" value="1"/>
</dbReference>
<evidence type="ECO:0000256" key="1">
    <source>
        <dbReference type="SAM" id="Phobius"/>
    </source>
</evidence>
<feature type="transmembrane region" description="Helical" evidence="1">
    <location>
        <begin position="131"/>
        <end position="152"/>
    </location>
</feature>
<reference evidence="2" key="3">
    <citation type="submission" date="2015-04" db="UniProtKB">
        <authorList>
            <consortium name="EnsemblPlants"/>
        </authorList>
    </citation>
    <scope>IDENTIFICATION</scope>
</reference>
<keyword evidence="1" id="KW-0472">Membrane</keyword>
<dbReference type="STRING" id="77586.A0A0D9VFU0"/>
<name>A0A0D9VFU0_9ORYZ</name>
<keyword evidence="1" id="KW-0812">Transmembrane</keyword>
<dbReference type="PANTHER" id="PTHR31595">
    <property type="entry name" value="LONG-CHAIN-ALCOHOL O-FATTY-ACYLTRANSFERASE 3-RELATED"/>
    <property type="match status" value="1"/>
</dbReference>
<dbReference type="Proteomes" id="UP000032180">
    <property type="component" value="Chromosome 2"/>
</dbReference>
<dbReference type="GO" id="GO:0008374">
    <property type="term" value="F:O-acyltransferase activity"/>
    <property type="evidence" value="ECO:0007669"/>
    <property type="project" value="InterPro"/>
</dbReference>
<dbReference type="HOGENOM" id="CLU_1621392_0_0_1"/>
<feature type="transmembrane region" description="Helical" evidence="1">
    <location>
        <begin position="32"/>
        <end position="50"/>
    </location>
</feature>
<dbReference type="GO" id="GO:0006629">
    <property type="term" value="P:lipid metabolic process"/>
    <property type="evidence" value="ECO:0007669"/>
    <property type="project" value="InterPro"/>
</dbReference>
<proteinExistence type="predicted"/>
<evidence type="ECO:0000313" key="3">
    <source>
        <dbReference type="Proteomes" id="UP000032180"/>
    </source>
</evidence>
<reference evidence="3" key="2">
    <citation type="submission" date="2013-12" db="EMBL/GenBank/DDBJ databases">
        <authorList>
            <person name="Yu Y."/>
            <person name="Lee S."/>
            <person name="de Baynast K."/>
            <person name="Wissotski M."/>
            <person name="Liu L."/>
            <person name="Talag J."/>
            <person name="Goicoechea J."/>
            <person name="Angelova A."/>
            <person name="Jetty R."/>
            <person name="Kudrna D."/>
            <person name="Golser W."/>
            <person name="Rivera L."/>
            <person name="Zhang J."/>
            <person name="Wing R."/>
        </authorList>
    </citation>
    <scope>NUCLEOTIDE SEQUENCE</scope>
</reference>
<dbReference type="AlphaFoldDB" id="A0A0D9VFU0"/>
<dbReference type="EnsemblPlants" id="LPERR02G13030.1">
    <property type="protein sequence ID" value="LPERR02G13030.1"/>
    <property type="gene ID" value="LPERR02G13030"/>
</dbReference>
<keyword evidence="3" id="KW-1185">Reference proteome</keyword>